<dbReference type="EMBL" id="NIVC01000227">
    <property type="protein sequence ID" value="PAA87513.1"/>
    <property type="molecule type" value="Genomic_DNA"/>
</dbReference>
<feature type="compositionally biased region" description="Low complexity" evidence="1">
    <location>
        <begin position="195"/>
        <end position="209"/>
    </location>
</feature>
<reference evidence="2 4" key="1">
    <citation type="submission" date="2017-06" db="EMBL/GenBank/DDBJ databases">
        <title>A platform for efficient transgenesis in Macrostomum lignano, a flatworm model organism for stem cell research.</title>
        <authorList>
            <person name="Berezikov E."/>
        </authorList>
    </citation>
    <scope>NUCLEOTIDE SEQUENCE [LARGE SCALE GENOMIC DNA]</scope>
    <source>
        <strain evidence="2">DV1</strain>
        <tissue evidence="2">Whole organism</tissue>
    </source>
</reference>
<evidence type="ECO:0000256" key="1">
    <source>
        <dbReference type="SAM" id="MobiDB-lite"/>
    </source>
</evidence>
<name>A0A267DD59_9PLAT</name>
<proteinExistence type="predicted"/>
<evidence type="ECO:0000313" key="2">
    <source>
        <dbReference type="EMBL" id="PAA47233.1"/>
    </source>
</evidence>
<evidence type="ECO:0000313" key="4">
    <source>
        <dbReference type="Proteomes" id="UP000215902"/>
    </source>
</evidence>
<organism evidence="2 4">
    <name type="scientific">Macrostomum lignano</name>
    <dbReference type="NCBI Taxonomy" id="282301"/>
    <lineage>
        <taxon>Eukaryota</taxon>
        <taxon>Metazoa</taxon>
        <taxon>Spiralia</taxon>
        <taxon>Lophotrochozoa</taxon>
        <taxon>Platyhelminthes</taxon>
        <taxon>Rhabditophora</taxon>
        <taxon>Macrostomorpha</taxon>
        <taxon>Macrostomida</taxon>
        <taxon>Macrostomidae</taxon>
        <taxon>Macrostomum</taxon>
    </lineage>
</organism>
<keyword evidence="4" id="KW-1185">Reference proteome</keyword>
<feature type="region of interest" description="Disordered" evidence="1">
    <location>
        <begin position="121"/>
        <end position="172"/>
    </location>
</feature>
<comment type="caution">
    <text evidence="2">The sequence shown here is derived from an EMBL/GenBank/DDBJ whole genome shotgun (WGS) entry which is preliminary data.</text>
</comment>
<feature type="compositionally biased region" description="Low complexity" evidence="1">
    <location>
        <begin position="128"/>
        <end position="151"/>
    </location>
</feature>
<evidence type="ECO:0000313" key="3">
    <source>
        <dbReference type="EMBL" id="PAA87513.1"/>
    </source>
</evidence>
<protein>
    <submittedName>
        <fullName evidence="2">Uncharacterized protein</fullName>
    </submittedName>
</protein>
<gene>
    <name evidence="2" type="ORF">BOX15_Mlig004890g1</name>
    <name evidence="3" type="ORF">BOX15_Mlig014568g4</name>
</gene>
<feature type="compositionally biased region" description="Polar residues" evidence="1">
    <location>
        <begin position="152"/>
        <end position="169"/>
    </location>
</feature>
<accession>A0A267DD59</accession>
<dbReference type="AlphaFoldDB" id="A0A267DD59"/>
<dbReference type="Proteomes" id="UP000215902">
    <property type="component" value="Unassembled WGS sequence"/>
</dbReference>
<feature type="region of interest" description="Disordered" evidence="1">
    <location>
        <begin position="189"/>
        <end position="228"/>
    </location>
</feature>
<feature type="non-terminal residue" evidence="2">
    <location>
        <position position="1"/>
    </location>
</feature>
<dbReference type="EMBL" id="NIVC01004524">
    <property type="protein sequence ID" value="PAA47233.1"/>
    <property type="molecule type" value="Genomic_DNA"/>
</dbReference>
<sequence>KMDPSSASIIKKSLKYLHKLWQTDAFTKNSAMFKYLTAQWLELKLEKSGVLCSNQKLLCHSVCPGCLGQQPQACQQHYTVSRRGLRRTRKRLTKRLGSSASAEAALASRKVVRLVCPTCGRRSTTRQPAGSSSTPGSTAPSSRASATPKTPIQSTMCHSRQPGSSSQGKANKHNKTLCRVKLLQQRQYATGANLSPSASAVSSSGSRSSPGGGMASFLSLLGAGTPKR</sequence>